<evidence type="ECO:0000313" key="3">
    <source>
        <dbReference type="Proteomes" id="UP000198784"/>
    </source>
</evidence>
<reference evidence="3" key="1">
    <citation type="submission" date="2016-10" db="EMBL/GenBank/DDBJ databases">
        <authorList>
            <person name="Varghese N."/>
            <person name="Submissions S."/>
        </authorList>
    </citation>
    <scope>NUCLEOTIDE SEQUENCE [LARGE SCALE GENOMIC DNA]</scope>
    <source>
        <strain evidence="3">DSM 17834</strain>
    </source>
</reference>
<gene>
    <name evidence="2" type="ORF">SAMN05216190_12184</name>
</gene>
<accession>A0A1I5TSR6</accession>
<dbReference type="RefSeq" id="WP_090502704.1">
    <property type="nucleotide sequence ID" value="NZ_FOWX01000021.1"/>
</dbReference>
<evidence type="ECO:0000313" key="2">
    <source>
        <dbReference type="EMBL" id="SFP86110.1"/>
    </source>
</evidence>
<organism evidence="2 3">
    <name type="scientific">Pseudomonas borbori</name>
    <dbReference type="NCBI Taxonomy" id="289003"/>
    <lineage>
        <taxon>Bacteria</taxon>
        <taxon>Pseudomonadati</taxon>
        <taxon>Pseudomonadota</taxon>
        <taxon>Gammaproteobacteria</taxon>
        <taxon>Pseudomonadales</taxon>
        <taxon>Pseudomonadaceae</taxon>
        <taxon>Pseudomonas</taxon>
    </lineage>
</organism>
<dbReference type="EMBL" id="FOWX01000021">
    <property type="protein sequence ID" value="SFP86110.1"/>
    <property type="molecule type" value="Genomic_DNA"/>
</dbReference>
<keyword evidence="3" id="KW-1185">Reference proteome</keyword>
<evidence type="ECO:0000256" key="1">
    <source>
        <dbReference type="SAM" id="Phobius"/>
    </source>
</evidence>
<dbReference type="AlphaFoldDB" id="A0A1I5TSR6"/>
<feature type="transmembrane region" description="Helical" evidence="1">
    <location>
        <begin position="6"/>
        <end position="25"/>
    </location>
</feature>
<sequence>MPKKTSVALCIAFFVGIYFFIQHTVKIEMTMLEQWPESVSKNNYSYCKSSMYKECHAGEWIGFLDSELPQFSKGIHPQSVFDVRHVYCEPIGDPPSSQMYRIIKINDSDTLYLCRLDQEKNILEKANKAIEAAKT</sequence>
<keyword evidence="1" id="KW-0472">Membrane</keyword>
<proteinExistence type="predicted"/>
<name>A0A1I5TSR6_9PSED</name>
<protein>
    <submittedName>
        <fullName evidence="2">Uncharacterized protein</fullName>
    </submittedName>
</protein>
<keyword evidence="1" id="KW-0812">Transmembrane</keyword>
<dbReference type="Proteomes" id="UP000198784">
    <property type="component" value="Unassembled WGS sequence"/>
</dbReference>
<keyword evidence="1" id="KW-1133">Transmembrane helix</keyword>